<dbReference type="GO" id="GO:0051603">
    <property type="term" value="P:proteolysis involved in protein catabolic process"/>
    <property type="evidence" value="ECO:0007669"/>
    <property type="project" value="InterPro"/>
</dbReference>
<dbReference type="Pfam" id="PF00227">
    <property type="entry name" value="Proteasome"/>
    <property type="match status" value="1"/>
</dbReference>
<sequence length="237" mass="26366">MTFCVGIKVRQGVVALADTQIVRGSEQVSKQKLSFVNHANDSLFVMTSGLRSVRDKSLTYLGEQLDQQPQPIERLFKVVNLFGEQLRRVHGEDSAALAASGLSWNPHAIIGGRLSQDLSPQMFYVYPEGNWIESASDSPYFIIGRTHYGKPILDRLLTFETPLQSAVALALLAFDATRTSVTDVECPIDVAVIAEGDRHARFQRFTADEINSVTKWWSQTLSESLASMPMDWAANLF</sequence>
<dbReference type="OrthoDB" id="9786336at2"/>
<comment type="caution">
    <text evidence="1">The sequence shown here is derived from an EMBL/GenBank/DDBJ whole genome shotgun (WGS) entry which is preliminary data.</text>
</comment>
<protein>
    <submittedName>
        <fullName evidence="1">Proteasome subunit</fullName>
    </submittedName>
</protein>
<keyword evidence="2" id="KW-1185">Reference proteome</keyword>
<evidence type="ECO:0000313" key="1">
    <source>
        <dbReference type="EMBL" id="TWT73551.1"/>
    </source>
</evidence>
<reference evidence="1 2" key="1">
    <citation type="submission" date="2019-02" db="EMBL/GenBank/DDBJ databases">
        <title>Deep-cultivation of Planctomycetes and their phenomic and genomic characterization uncovers novel biology.</title>
        <authorList>
            <person name="Wiegand S."/>
            <person name="Jogler M."/>
            <person name="Boedeker C."/>
            <person name="Pinto D."/>
            <person name="Vollmers J."/>
            <person name="Rivas-Marin E."/>
            <person name="Kohn T."/>
            <person name="Peeters S.H."/>
            <person name="Heuer A."/>
            <person name="Rast P."/>
            <person name="Oberbeckmann S."/>
            <person name="Bunk B."/>
            <person name="Jeske O."/>
            <person name="Meyerdierks A."/>
            <person name="Storesund J.E."/>
            <person name="Kallscheuer N."/>
            <person name="Luecker S."/>
            <person name="Lage O.M."/>
            <person name="Pohl T."/>
            <person name="Merkel B.J."/>
            <person name="Hornburger P."/>
            <person name="Mueller R.-W."/>
            <person name="Bruemmer F."/>
            <person name="Labrenz M."/>
            <person name="Spormann A.M."/>
            <person name="Op Den Camp H."/>
            <person name="Overmann J."/>
            <person name="Amann R."/>
            <person name="Jetten M.S.M."/>
            <person name="Mascher T."/>
            <person name="Medema M.H."/>
            <person name="Devos D.P."/>
            <person name="Kaster A.-K."/>
            <person name="Ovreas L."/>
            <person name="Rohde M."/>
            <person name="Galperin M.Y."/>
            <person name="Jogler C."/>
        </authorList>
    </citation>
    <scope>NUCLEOTIDE SEQUENCE [LARGE SCALE GENOMIC DNA]</scope>
    <source>
        <strain evidence="1 2">Pla123a</strain>
    </source>
</reference>
<dbReference type="GO" id="GO:0005839">
    <property type="term" value="C:proteasome core complex"/>
    <property type="evidence" value="ECO:0007669"/>
    <property type="project" value="InterPro"/>
</dbReference>
<dbReference type="AlphaFoldDB" id="A0A5C5YGA3"/>
<organism evidence="1 2">
    <name type="scientific">Posidoniimonas polymericola</name>
    <dbReference type="NCBI Taxonomy" id="2528002"/>
    <lineage>
        <taxon>Bacteria</taxon>
        <taxon>Pseudomonadati</taxon>
        <taxon>Planctomycetota</taxon>
        <taxon>Planctomycetia</taxon>
        <taxon>Pirellulales</taxon>
        <taxon>Lacipirellulaceae</taxon>
        <taxon>Posidoniimonas</taxon>
    </lineage>
</organism>
<dbReference type="EMBL" id="SJPO01000010">
    <property type="protein sequence ID" value="TWT73551.1"/>
    <property type="molecule type" value="Genomic_DNA"/>
</dbReference>
<dbReference type="Proteomes" id="UP000318478">
    <property type="component" value="Unassembled WGS sequence"/>
</dbReference>
<keyword evidence="1" id="KW-0647">Proteasome</keyword>
<proteinExistence type="predicted"/>
<dbReference type="InterPro" id="IPR016545">
    <property type="entry name" value="UCP009120_prtse"/>
</dbReference>
<dbReference type="InterPro" id="IPR001353">
    <property type="entry name" value="Proteasome_sua/b"/>
</dbReference>
<name>A0A5C5YGA3_9BACT</name>
<evidence type="ECO:0000313" key="2">
    <source>
        <dbReference type="Proteomes" id="UP000318478"/>
    </source>
</evidence>
<dbReference type="PIRSF" id="PIRSF009120">
    <property type="entry name" value="UCP009120_prtse"/>
    <property type="match status" value="1"/>
</dbReference>
<gene>
    <name evidence="1" type="ORF">Pla123a_38870</name>
</gene>
<accession>A0A5C5YGA3</accession>
<dbReference type="InterPro" id="IPR029055">
    <property type="entry name" value="Ntn_hydrolases_N"/>
</dbReference>
<dbReference type="SUPFAM" id="SSF56235">
    <property type="entry name" value="N-terminal nucleophile aminohydrolases (Ntn hydrolases)"/>
    <property type="match status" value="1"/>
</dbReference>
<dbReference type="Gene3D" id="3.60.20.10">
    <property type="entry name" value="Glutamine Phosphoribosylpyrophosphate, subunit 1, domain 1"/>
    <property type="match status" value="1"/>
</dbReference>
<dbReference type="RefSeq" id="WP_146589986.1">
    <property type="nucleotide sequence ID" value="NZ_SJPO01000010.1"/>
</dbReference>